<dbReference type="EMBL" id="WIPH01000058">
    <property type="protein sequence ID" value="MQS00117.1"/>
    <property type="molecule type" value="Genomic_DNA"/>
</dbReference>
<dbReference type="Proteomes" id="UP000432209">
    <property type="component" value="Unassembled WGS sequence"/>
</dbReference>
<comment type="caution">
    <text evidence="1">The sequence shown here is derived from an EMBL/GenBank/DDBJ whole genome shotgun (WGS) entry which is preliminary data.</text>
</comment>
<evidence type="ECO:0000313" key="2">
    <source>
        <dbReference type="Proteomes" id="UP000432209"/>
    </source>
</evidence>
<sequence length="266" mass="30502">MTMMTAVSLCDALKIAAKAENDFLQFASVCRIFNIHDRVSPLNTAQEDALDALLKLVVKDAPRWAAWMLAFAARPYRASQMQPAIGRCLALADEAALHAYVDAICLQPNCLGRDEVKTCLDAFANRVPLERRQAAWTMAFARWSKWNFNASEDHSSPIEITLSNIDFAIVGYAVECLTPAEREKHIADLLCMVERAEHVWHKSQLQFMCYIYRILSNAQPFIHARECSDDRDKWLWSKNGKYFFSHLDDPYWRLRCGIHDISSRKL</sequence>
<name>A0A7X1SS33_9PROT</name>
<proteinExistence type="predicted"/>
<gene>
    <name evidence="1" type="ORF">GFJ39_13185</name>
</gene>
<evidence type="ECO:0000313" key="1">
    <source>
        <dbReference type="EMBL" id="MQS00117.1"/>
    </source>
</evidence>
<reference evidence="1 2" key="1">
    <citation type="submission" date="2019-10" db="EMBL/GenBank/DDBJ databases">
        <title>Gluconobacter aidae sp. nov., a novel species of acetic acid bacteria isolated in Thailand.</title>
        <authorList>
            <person name="Yukphan P."/>
            <person name="Charoenyingcharoen P."/>
            <person name="Malimas S."/>
            <person name="Muramatsu Y."/>
            <person name="Nakagawa Y."/>
            <person name="Tanasupawat S."/>
            <person name="Yamada Y."/>
        </authorList>
    </citation>
    <scope>NUCLEOTIDE SEQUENCE [LARGE SCALE GENOMIC DNA]</scope>
    <source>
        <strain evidence="1 2">AC10</strain>
    </source>
</reference>
<accession>A0A7X1SS33</accession>
<protein>
    <submittedName>
        <fullName evidence="1">Uncharacterized protein</fullName>
    </submittedName>
</protein>
<dbReference type="AlphaFoldDB" id="A0A7X1SS33"/>
<keyword evidence="2" id="KW-1185">Reference proteome</keyword>
<organism evidence="1 2">
    <name type="scientific">Gluconobacter aidae</name>
    <dbReference type="NCBI Taxonomy" id="2662454"/>
    <lineage>
        <taxon>Bacteria</taxon>
        <taxon>Pseudomonadati</taxon>
        <taxon>Pseudomonadota</taxon>
        <taxon>Alphaproteobacteria</taxon>
        <taxon>Acetobacterales</taxon>
        <taxon>Acetobacteraceae</taxon>
        <taxon>Gluconobacter</taxon>
    </lineage>
</organism>